<keyword evidence="3" id="KW-0863">Zinc-finger</keyword>
<evidence type="ECO:0000313" key="8">
    <source>
        <dbReference type="EMBL" id="KAJ8318542.1"/>
    </source>
</evidence>
<evidence type="ECO:0000256" key="6">
    <source>
        <dbReference type="SAM" id="MobiDB-lite"/>
    </source>
</evidence>
<organism evidence="8 9">
    <name type="scientific">Tegillarca granosa</name>
    <name type="common">Malaysian cockle</name>
    <name type="synonym">Anadara granosa</name>
    <dbReference type="NCBI Taxonomy" id="220873"/>
    <lineage>
        <taxon>Eukaryota</taxon>
        <taxon>Metazoa</taxon>
        <taxon>Spiralia</taxon>
        <taxon>Lophotrochozoa</taxon>
        <taxon>Mollusca</taxon>
        <taxon>Bivalvia</taxon>
        <taxon>Autobranchia</taxon>
        <taxon>Pteriomorphia</taxon>
        <taxon>Arcoida</taxon>
        <taxon>Arcoidea</taxon>
        <taxon>Arcidae</taxon>
        <taxon>Tegillarca</taxon>
    </lineage>
</organism>
<evidence type="ECO:0000256" key="5">
    <source>
        <dbReference type="ARBA" id="ARBA00023242"/>
    </source>
</evidence>
<reference evidence="8 9" key="1">
    <citation type="submission" date="2022-12" db="EMBL/GenBank/DDBJ databases">
        <title>Chromosome-level genome of Tegillarca granosa.</title>
        <authorList>
            <person name="Kim J."/>
        </authorList>
    </citation>
    <scope>NUCLEOTIDE SEQUENCE [LARGE SCALE GENOMIC DNA]</scope>
    <source>
        <strain evidence="8">Teg-2019</strain>
        <tissue evidence="8">Adductor muscle</tissue>
    </source>
</reference>
<evidence type="ECO:0000259" key="7">
    <source>
        <dbReference type="PROSITE" id="PS00028"/>
    </source>
</evidence>
<name>A0ABQ9FPI3_TEGGR</name>
<protein>
    <recommendedName>
        <fullName evidence="7">C2H2-type domain-containing protein</fullName>
    </recommendedName>
</protein>
<proteinExistence type="predicted"/>
<gene>
    <name evidence="8" type="ORF">KUTeg_003633</name>
</gene>
<evidence type="ECO:0000256" key="2">
    <source>
        <dbReference type="ARBA" id="ARBA00022723"/>
    </source>
</evidence>
<dbReference type="PROSITE" id="PS00028">
    <property type="entry name" value="ZINC_FINGER_C2H2_1"/>
    <property type="match status" value="1"/>
</dbReference>
<comment type="caution">
    <text evidence="8">The sequence shown here is derived from an EMBL/GenBank/DDBJ whole genome shotgun (WGS) entry which is preliminary data.</text>
</comment>
<keyword evidence="2" id="KW-0479">Metal-binding</keyword>
<dbReference type="CDD" id="cd20908">
    <property type="entry name" value="SUF4-like"/>
    <property type="match status" value="1"/>
</dbReference>
<evidence type="ECO:0000256" key="3">
    <source>
        <dbReference type="ARBA" id="ARBA00022771"/>
    </source>
</evidence>
<keyword evidence="4" id="KW-0862">Zinc</keyword>
<dbReference type="PANTHER" id="PTHR23215">
    <property type="entry name" value="ZINC FINGER PROTEIN 207"/>
    <property type="match status" value="1"/>
</dbReference>
<evidence type="ECO:0000313" key="9">
    <source>
        <dbReference type="Proteomes" id="UP001217089"/>
    </source>
</evidence>
<keyword evidence="5" id="KW-0539">Nucleus</keyword>
<feature type="compositionally biased region" description="Low complexity" evidence="6">
    <location>
        <begin position="173"/>
        <end position="190"/>
    </location>
</feature>
<dbReference type="EMBL" id="JARBDR010000214">
    <property type="protein sequence ID" value="KAJ8318542.1"/>
    <property type="molecule type" value="Genomic_DNA"/>
</dbReference>
<dbReference type="InterPro" id="IPR013087">
    <property type="entry name" value="Znf_C2H2_type"/>
</dbReference>
<accession>A0ABQ9FPI3</accession>
<evidence type="ECO:0000256" key="1">
    <source>
        <dbReference type="ARBA" id="ARBA00004123"/>
    </source>
</evidence>
<keyword evidence="9" id="KW-1185">Reference proteome</keyword>
<evidence type="ECO:0000256" key="4">
    <source>
        <dbReference type="ARBA" id="ARBA00022833"/>
    </source>
</evidence>
<feature type="region of interest" description="Disordered" evidence="6">
    <location>
        <begin position="89"/>
        <end position="212"/>
    </location>
</feature>
<feature type="domain" description="C2H2-type" evidence="7">
    <location>
        <begin position="41"/>
        <end position="62"/>
    </location>
</feature>
<comment type="subcellular location">
    <subcellularLocation>
        <location evidence="1">Nucleus</location>
    </subcellularLocation>
</comment>
<dbReference type="Proteomes" id="UP001217089">
    <property type="component" value="Unassembled WGS sequence"/>
</dbReference>
<dbReference type="PANTHER" id="PTHR23215:SF0">
    <property type="entry name" value="BUB3-INTERACTING AND GLEBS MOTIF-CONTAINING PROTEIN ZNF207"/>
    <property type="match status" value="1"/>
</dbReference>
<sequence>MGRKKKKQFICDSLTFAKYCNREFDDEKILIQHQKAKHFKCHICHKKLYTGPGLSIHCMQVHKEKIDRIPNSLPGRNSVEVEIYGMEGIPEADVQEHEKQKLEQPPNKKMREDDNDEDSNGPPGPPFMNGMPPHQMPGPMGPMGHLLHHQGPLGPDFKPSITSSGSVKPTFPSAAAVSSSASPSSISASATITGAPQIKKPESSSGLTSKLMHPDEDISLEEKRANLPKYRQGGPPMQQPVMPPNSGMMGMGMQGGSMYNMPYQGGGYRQGGGATTTAGGGGAGGRF</sequence>